<evidence type="ECO:0000313" key="1">
    <source>
        <dbReference type="EMBL" id="CAL1360324.1"/>
    </source>
</evidence>
<proteinExistence type="predicted"/>
<name>A0AAV2CUU5_9ROSI</name>
<dbReference type="Proteomes" id="UP001497516">
    <property type="component" value="Chromosome 10"/>
</dbReference>
<accession>A0AAV2CUU5</accession>
<dbReference type="EMBL" id="OZ034814">
    <property type="protein sequence ID" value="CAL1360324.1"/>
    <property type="molecule type" value="Genomic_DNA"/>
</dbReference>
<sequence length="117" mass="12621">MNSSLRQSVRWVTTIDGSVSKGTSISEDSPATKDKLAQPPVAEITTMLQPLLSSVVVEPPIKVIDSPRINDEHRLREGYVTSQEGKYPPLVAVAAKTDWGKVGPPPLLLESSNSAQE</sequence>
<gene>
    <name evidence="1" type="ORF">LTRI10_LOCUS7766</name>
</gene>
<organism evidence="1 2">
    <name type="scientific">Linum trigynum</name>
    <dbReference type="NCBI Taxonomy" id="586398"/>
    <lineage>
        <taxon>Eukaryota</taxon>
        <taxon>Viridiplantae</taxon>
        <taxon>Streptophyta</taxon>
        <taxon>Embryophyta</taxon>
        <taxon>Tracheophyta</taxon>
        <taxon>Spermatophyta</taxon>
        <taxon>Magnoliopsida</taxon>
        <taxon>eudicotyledons</taxon>
        <taxon>Gunneridae</taxon>
        <taxon>Pentapetalae</taxon>
        <taxon>rosids</taxon>
        <taxon>fabids</taxon>
        <taxon>Malpighiales</taxon>
        <taxon>Linaceae</taxon>
        <taxon>Linum</taxon>
    </lineage>
</organism>
<evidence type="ECO:0000313" key="2">
    <source>
        <dbReference type="Proteomes" id="UP001497516"/>
    </source>
</evidence>
<reference evidence="1 2" key="1">
    <citation type="submission" date="2024-04" db="EMBL/GenBank/DDBJ databases">
        <authorList>
            <person name="Fracassetti M."/>
        </authorList>
    </citation>
    <scope>NUCLEOTIDE SEQUENCE [LARGE SCALE GENOMIC DNA]</scope>
</reference>
<keyword evidence="2" id="KW-1185">Reference proteome</keyword>
<protein>
    <submittedName>
        <fullName evidence="1">Uncharacterized protein</fullName>
    </submittedName>
</protein>
<dbReference type="AlphaFoldDB" id="A0AAV2CUU5"/>